<dbReference type="RefSeq" id="WP_188708995.1">
    <property type="nucleotide sequence ID" value="NZ_BMIG01000009.1"/>
</dbReference>
<sequence>MFDRLKKVFARGESGSQDAQSPEGTSELSSVSEWAGTQGFNYFPQDKGLGFLLTGQVRGKPWKLECGSSSRDYILGDELRARAELGVNGDAAVLIMNRPLKESLEKRAYAIYTDSLQTMADPSLPEEMRWLAMYEEFGWSSLVPEFWERYTVLADQREHALASIDNNLAELLLSWPQPGPDAQNPFILMLLRGKAYLRMQYVPGDIATLQHAAVTFTSACDVALAGLGTDILL</sequence>
<evidence type="ECO:0000256" key="1">
    <source>
        <dbReference type="SAM" id="MobiDB-lite"/>
    </source>
</evidence>
<comment type="caution">
    <text evidence="2">The sequence shown here is derived from an EMBL/GenBank/DDBJ whole genome shotgun (WGS) entry which is preliminary data.</text>
</comment>
<proteinExistence type="predicted"/>
<gene>
    <name evidence="2" type="ORF">GCM10011496_26590</name>
</gene>
<evidence type="ECO:0000313" key="3">
    <source>
        <dbReference type="Proteomes" id="UP000620596"/>
    </source>
</evidence>
<reference evidence="2" key="2">
    <citation type="submission" date="2020-09" db="EMBL/GenBank/DDBJ databases">
        <authorList>
            <person name="Sun Q."/>
            <person name="Zhou Y."/>
        </authorList>
    </citation>
    <scope>NUCLEOTIDE SEQUENCE</scope>
    <source>
        <strain evidence="2">CGMCC 1.15322</strain>
    </source>
</reference>
<dbReference type="Proteomes" id="UP000620596">
    <property type="component" value="Unassembled WGS sequence"/>
</dbReference>
<name>A0A916SKZ8_9BURK</name>
<dbReference type="AlphaFoldDB" id="A0A916SKZ8"/>
<feature type="region of interest" description="Disordered" evidence="1">
    <location>
        <begin position="8"/>
        <end position="29"/>
    </location>
</feature>
<evidence type="ECO:0000313" key="2">
    <source>
        <dbReference type="EMBL" id="GGB04312.1"/>
    </source>
</evidence>
<dbReference type="EMBL" id="BMIG01000009">
    <property type="protein sequence ID" value="GGB04312.1"/>
    <property type="molecule type" value="Genomic_DNA"/>
</dbReference>
<keyword evidence="3" id="KW-1185">Reference proteome</keyword>
<feature type="compositionally biased region" description="Polar residues" evidence="1">
    <location>
        <begin position="14"/>
        <end position="29"/>
    </location>
</feature>
<protein>
    <submittedName>
        <fullName evidence="2">Uncharacterized protein</fullName>
    </submittedName>
</protein>
<organism evidence="2 3">
    <name type="scientific">Polaromonas eurypsychrophila</name>
    <dbReference type="NCBI Taxonomy" id="1614635"/>
    <lineage>
        <taxon>Bacteria</taxon>
        <taxon>Pseudomonadati</taxon>
        <taxon>Pseudomonadota</taxon>
        <taxon>Betaproteobacteria</taxon>
        <taxon>Burkholderiales</taxon>
        <taxon>Comamonadaceae</taxon>
        <taxon>Polaromonas</taxon>
    </lineage>
</organism>
<accession>A0A916SKZ8</accession>
<reference evidence="2" key="1">
    <citation type="journal article" date="2014" name="Int. J. Syst. Evol. Microbiol.">
        <title>Complete genome sequence of Corynebacterium casei LMG S-19264T (=DSM 44701T), isolated from a smear-ripened cheese.</title>
        <authorList>
            <consortium name="US DOE Joint Genome Institute (JGI-PGF)"/>
            <person name="Walter F."/>
            <person name="Albersmeier A."/>
            <person name="Kalinowski J."/>
            <person name="Ruckert C."/>
        </authorList>
    </citation>
    <scope>NUCLEOTIDE SEQUENCE</scope>
    <source>
        <strain evidence="2">CGMCC 1.15322</strain>
    </source>
</reference>